<proteinExistence type="predicted"/>
<organism evidence="1 2">
    <name type="scientific">Halosaccharopolyspora lacisalsi</name>
    <dbReference type="NCBI Taxonomy" id="1000566"/>
    <lineage>
        <taxon>Bacteria</taxon>
        <taxon>Bacillati</taxon>
        <taxon>Actinomycetota</taxon>
        <taxon>Actinomycetes</taxon>
        <taxon>Pseudonocardiales</taxon>
        <taxon>Pseudonocardiaceae</taxon>
        <taxon>Halosaccharopolyspora</taxon>
    </lineage>
</organism>
<comment type="caution">
    <text evidence="1">The sequence shown here is derived from an EMBL/GenBank/DDBJ whole genome shotgun (WGS) entry which is preliminary data.</text>
</comment>
<sequence>MNTREMSTPALLALGTTQEHDMKNIHSYSAIQFWEFAQIGNHVTCCGDQEKMISLVLKWKNRT</sequence>
<dbReference type="RefSeq" id="WP_182543585.1">
    <property type="nucleotide sequence ID" value="NZ_JACGWZ010000001.1"/>
</dbReference>
<dbReference type="Proteomes" id="UP000569329">
    <property type="component" value="Unassembled WGS sequence"/>
</dbReference>
<reference evidence="1 2" key="1">
    <citation type="submission" date="2020-07" db="EMBL/GenBank/DDBJ databases">
        <title>Sequencing the genomes of 1000 actinobacteria strains.</title>
        <authorList>
            <person name="Klenk H.-P."/>
        </authorList>
    </citation>
    <scope>NUCLEOTIDE SEQUENCE [LARGE SCALE GENOMIC DNA]</scope>
    <source>
        <strain evidence="1 2">DSM 45975</strain>
    </source>
</reference>
<evidence type="ECO:0000313" key="1">
    <source>
        <dbReference type="EMBL" id="MBA8823863.1"/>
    </source>
</evidence>
<gene>
    <name evidence="1" type="ORF">FHX42_001192</name>
</gene>
<accession>A0A839DS06</accession>
<dbReference type="EMBL" id="JACGWZ010000001">
    <property type="protein sequence ID" value="MBA8823863.1"/>
    <property type="molecule type" value="Genomic_DNA"/>
</dbReference>
<dbReference type="AlphaFoldDB" id="A0A839DS06"/>
<evidence type="ECO:0000313" key="2">
    <source>
        <dbReference type="Proteomes" id="UP000569329"/>
    </source>
</evidence>
<protein>
    <submittedName>
        <fullName evidence="1">Uncharacterized protein</fullName>
    </submittedName>
</protein>
<name>A0A839DS06_9PSEU</name>
<keyword evidence="2" id="KW-1185">Reference proteome</keyword>